<comment type="caution">
    <text evidence="1">The sequence shown here is derived from an EMBL/GenBank/DDBJ whole genome shotgun (WGS) entry which is preliminary data.</text>
</comment>
<name>A0AAD8U4H2_LOLMU</name>
<dbReference type="EMBL" id="JAUUTY010000001">
    <property type="protein sequence ID" value="KAK1697500.1"/>
    <property type="molecule type" value="Genomic_DNA"/>
</dbReference>
<dbReference type="Proteomes" id="UP001231189">
    <property type="component" value="Unassembled WGS sequence"/>
</dbReference>
<evidence type="ECO:0000313" key="2">
    <source>
        <dbReference type="Proteomes" id="UP001231189"/>
    </source>
</evidence>
<proteinExistence type="predicted"/>
<sequence>MHCCQRRRPLLPPSPCLAARGAGRCSKQRHALLRAAPAVAPSSVMPYCERGHRVGYCSERRRPLLPTMVMPCYERRWPLLRATPDDATIQQRWCYCRSVELLPAIFQDAGSVCRPCYHRWSAVLLAGGRKAARVSAFFSNDHGGERGGAALVSRRCCQGMAAMLL</sequence>
<keyword evidence="2" id="KW-1185">Reference proteome</keyword>
<reference evidence="1" key="1">
    <citation type="submission" date="2023-07" db="EMBL/GenBank/DDBJ databases">
        <title>A chromosome-level genome assembly of Lolium multiflorum.</title>
        <authorList>
            <person name="Chen Y."/>
            <person name="Copetti D."/>
            <person name="Kolliker R."/>
            <person name="Studer B."/>
        </authorList>
    </citation>
    <scope>NUCLEOTIDE SEQUENCE</scope>
    <source>
        <strain evidence="1">02402/16</strain>
        <tissue evidence="1">Leaf</tissue>
    </source>
</reference>
<accession>A0AAD8U4H2</accession>
<gene>
    <name evidence="1" type="ORF">QYE76_014197</name>
</gene>
<protein>
    <submittedName>
        <fullName evidence="1">Uncharacterized protein</fullName>
    </submittedName>
</protein>
<evidence type="ECO:0000313" key="1">
    <source>
        <dbReference type="EMBL" id="KAK1697500.1"/>
    </source>
</evidence>
<organism evidence="1 2">
    <name type="scientific">Lolium multiflorum</name>
    <name type="common">Italian ryegrass</name>
    <name type="synonym">Lolium perenne subsp. multiflorum</name>
    <dbReference type="NCBI Taxonomy" id="4521"/>
    <lineage>
        <taxon>Eukaryota</taxon>
        <taxon>Viridiplantae</taxon>
        <taxon>Streptophyta</taxon>
        <taxon>Embryophyta</taxon>
        <taxon>Tracheophyta</taxon>
        <taxon>Spermatophyta</taxon>
        <taxon>Magnoliopsida</taxon>
        <taxon>Liliopsida</taxon>
        <taxon>Poales</taxon>
        <taxon>Poaceae</taxon>
        <taxon>BOP clade</taxon>
        <taxon>Pooideae</taxon>
        <taxon>Poodae</taxon>
        <taxon>Poeae</taxon>
        <taxon>Poeae Chloroplast Group 2 (Poeae type)</taxon>
        <taxon>Loliodinae</taxon>
        <taxon>Loliinae</taxon>
        <taxon>Lolium</taxon>
    </lineage>
</organism>
<dbReference type="AlphaFoldDB" id="A0AAD8U4H2"/>